<evidence type="ECO:0000313" key="2">
    <source>
        <dbReference type="Proteomes" id="UP000198406"/>
    </source>
</evidence>
<dbReference type="Proteomes" id="UP000198406">
    <property type="component" value="Unassembled WGS sequence"/>
</dbReference>
<dbReference type="PANTHER" id="PTHR12941:SF10">
    <property type="entry name" value="ER MEMBRANE PROTEIN COMPLEX SUBUNIT 8_9 HOMOLOG"/>
    <property type="match status" value="1"/>
</dbReference>
<dbReference type="InParanoid" id="A0A1Z5KBR4"/>
<accession>A0A1Z5KBR4</accession>
<dbReference type="InterPro" id="IPR005366">
    <property type="entry name" value="EMC8/9"/>
</dbReference>
<name>A0A1Z5KBR4_FISSO</name>
<gene>
    <name evidence="1" type="ORF">FisN_12Hh276</name>
</gene>
<keyword evidence="2" id="KW-1185">Reference proteome</keyword>
<reference evidence="1 2" key="1">
    <citation type="journal article" date="2015" name="Plant Cell">
        <title>Oil accumulation by the oleaginous diatom Fistulifera solaris as revealed by the genome and transcriptome.</title>
        <authorList>
            <person name="Tanaka T."/>
            <person name="Maeda Y."/>
            <person name="Veluchamy A."/>
            <person name="Tanaka M."/>
            <person name="Abida H."/>
            <person name="Marechal E."/>
            <person name="Bowler C."/>
            <person name="Muto M."/>
            <person name="Sunaga Y."/>
            <person name="Tanaka M."/>
            <person name="Yoshino T."/>
            <person name="Taniguchi T."/>
            <person name="Fukuda Y."/>
            <person name="Nemoto M."/>
            <person name="Matsumoto M."/>
            <person name="Wong P.S."/>
            <person name="Aburatani S."/>
            <person name="Fujibuchi W."/>
        </authorList>
    </citation>
    <scope>NUCLEOTIDE SEQUENCE [LARGE SCALE GENOMIC DNA]</scope>
    <source>
        <strain evidence="1 2">JPCC DA0580</strain>
    </source>
</reference>
<dbReference type="AlphaFoldDB" id="A0A1Z5KBR4"/>
<proteinExistence type="predicted"/>
<dbReference type="GO" id="GO:0072546">
    <property type="term" value="C:EMC complex"/>
    <property type="evidence" value="ECO:0007669"/>
    <property type="project" value="InterPro"/>
</dbReference>
<dbReference type="Pfam" id="PF03665">
    <property type="entry name" value="UPF0172"/>
    <property type="match status" value="1"/>
</dbReference>
<dbReference type="EMBL" id="BDSP01000203">
    <property type="protein sequence ID" value="GAX23699.1"/>
    <property type="molecule type" value="Genomic_DNA"/>
</dbReference>
<dbReference type="OrthoDB" id="44662at2759"/>
<organism evidence="1 2">
    <name type="scientific">Fistulifera solaris</name>
    <name type="common">Oleaginous diatom</name>
    <dbReference type="NCBI Taxonomy" id="1519565"/>
    <lineage>
        <taxon>Eukaryota</taxon>
        <taxon>Sar</taxon>
        <taxon>Stramenopiles</taxon>
        <taxon>Ochrophyta</taxon>
        <taxon>Bacillariophyta</taxon>
        <taxon>Bacillariophyceae</taxon>
        <taxon>Bacillariophycidae</taxon>
        <taxon>Naviculales</taxon>
        <taxon>Naviculaceae</taxon>
        <taxon>Fistulifera</taxon>
    </lineage>
</organism>
<evidence type="ECO:0000313" key="1">
    <source>
        <dbReference type="EMBL" id="GAX23699.1"/>
    </source>
</evidence>
<dbReference type="PANTHER" id="PTHR12941">
    <property type="entry name" value="ER MEMBRANE PROTEIN COMPLEX"/>
    <property type="match status" value="1"/>
</dbReference>
<comment type="caution">
    <text evidence="1">The sequence shown here is derived from an EMBL/GenBank/DDBJ whole genome shotgun (WGS) entry which is preliminary data.</text>
</comment>
<protein>
    <recommendedName>
        <fullName evidence="3">JAB1/MPN/MOV34 metalloenzyme domain-containing protein</fullName>
    </recommendedName>
</protein>
<evidence type="ECO:0008006" key="3">
    <source>
        <dbReference type="Google" id="ProtNLM"/>
    </source>
</evidence>
<sequence length="184" mass="19694">MTKQSIQKVSVEPSALLIVTQHAASHPYEAIHGLLVGPMAGVVQNAIPVCHGTPTRPLVETAMGLIHNKTIVGWYTAPALLHDTKAGPVALRMAANLETKDLEPVLLVLQNAKLVACRNGEGNVDKLLEAFGKDDLGGQWVRPLECTVQDASSAIEQMKTSNPPTIHDFVDHLEGSASTPWVTL</sequence>